<gene>
    <name evidence="2" type="ORF">SAMN04488108_0848</name>
</gene>
<dbReference type="RefSeq" id="WP_073570477.1">
    <property type="nucleotide sequence ID" value="NZ_FRXN01000001.1"/>
</dbReference>
<keyword evidence="1" id="KW-1133">Transmembrane helix</keyword>
<feature type="transmembrane region" description="Helical" evidence="1">
    <location>
        <begin position="29"/>
        <end position="47"/>
    </location>
</feature>
<dbReference type="EMBL" id="FRXN01000001">
    <property type="protein sequence ID" value="SHO60515.1"/>
    <property type="molecule type" value="Genomic_DNA"/>
</dbReference>
<organism evidence="2 3">
    <name type="scientific">Algoriphagus zhangzhouensis</name>
    <dbReference type="NCBI Taxonomy" id="1073327"/>
    <lineage>
        <taxon>Bacteria</taxon>
        <taxon>Pseudomonadati</taxon>
        <taxon>Bacteroidota</taxon>
        <taxon>Cytophagia</taxon>
        <taxon>Cytophagales</taxon>
        <taxon>Cyclobacteriaceae</taxon>
        <taxon>Algoriphagus</taxon>
    </lineage>
</organism>
<sequence length="152" mass="16217">MTILILSSLLIIGLILLMAETLFIPGTTVVGVLGLLISLAGVAYAFLTFPANIAWWITAIATVLNIAAVVYSFQSGVWQKLTLKNALEGGVFDGRTKGLEKGMEGKAISDLKPIGKGLFGDSIFEVKSESGFISVDSIITIMKIENNQILVK</sequence>
<proteinExistence type="predicted"/>
<keyword evidence="1" id="KW-0472">Membrane</keyword>
<reference evidence="3" key="1">
    <citation type="submission" date="2016-12" db="EMBL/GenBank/DDBJ databases">
        <authorList>
            <person name="Varghese N."/>
            <person name="Submissions S."/>
        </authorList>
    </citation>
    <scope>NUCLEOTIDE SEQUENCE [LARGE SCALE GENOMIC DNA]</scope>
    <source>
        <strain evidence="3">DSM 25035</strain>
    </source>
</reference>
<keyword evidence="3" id="KW-1185">Reference proteome</keyword>
<evidence type="ECO:0000313" key="2">
    <source>
        <dbReference type="EMBL" id="SHO60515.1"/>
    </source>
</evidence>
<dbReference type="STRING" id="1073327.SAMN04488108_0848"/>
<feature type="transmembrane region" description="Helical" evidence="1">
    <location>
        <begin position="54"/>
        <end position="73"/>
    </location>
</feature>
<evidence type="ECO:0000256" key="1">
    <source>
        <dbReference type="SAM" id="Phobius"/>
    </source>
</evidence>
<dbReference type="PANTHER" id="PTHR33507">
    <property type="entry name" value="INNER MEMBRANE PROTEIN YBBJ"/>
    <property type="match status" value="1"/>
</dbReference>
<dbReference type="PANTHER" id="PTHR33507:SF3">
    <property type="entry name" value="INNER MEMBRANE PROTEIN YBBJ"/>
    <property type="match status" value="1"/>
</dbReference>
<dbReference type="InterPro" id="IPR052165">
    <property type="entry name" value="Membrane_assoc_protease"/>
</dbReference>
<dbReference type="GO" id="GO:0005886">
    <property type="term" value="C:plasma membrane"/>
    <property type="evidence" value="ECO:0007669"/>
    <property type="project" value="TreeGrafter"/>
</dbReference>
<protein>
    <submittedName>
        <fullName evidence="2">NfeD-like C-terminal, partner-binding</fullName>
    </submittedName>
</protein>
<dbReference type="Proteomes" id="UP000184609">
    <property type="component" value="Unassembled WGS sequence"/>
</dbReference>
<dbReference type="OrthoDB" id="1120520at2"/>
<evidence type="ECO:0000313" key="3">
    <source>
        <dbReference type="Proteomes" id="UP000184609"/>
    </source>
</evidence>
<dbReference type="AlphaFoldDB" id="A0A1M7Z6M7"/>
<keyword evidence="1" id="KW-0812">Transmembrane</keyword>
<name>A0A1M7Z6M7_9BACT</name>
<accession>A0A1M7Z6M7</accession>